<reference evidence="2 3" key="1">
    <citation type="submission" date="2016-07" db="EMBL/GenBank/DDBJ databases">
        <title>Caryophanon tenue genome sequencing.</title>
        <authorList>
            <person name="Verma A."/>
            <person name="Pal Y."/>
            <person name="Krishnamurthi S."/>
        </authorList>
    </citation>
    <scope>NUCLEOTIDE SEQUENCE [LARGE SCALE GENOMIC DNA]</scope>
    <source>
        <strain evidence="2 3">DSM 14152</strain>
    </source>
</reference>
<evidence type="ECO:0000259" key="1">
    <source>
        <dbReference type="PROSITE" id="PS51186"/>
    </source>
</evidence>
<dbReference type="Gene3D" id="3.40.630.30">
    <property type="match status" value="1"/>
</dbReference>
<name>A0A1C0Y7L8_9BACL</name>
<keyword evidence="3" id="KW-1185">Reference proteome</keyword>
<dbReference type="InterPro" id="IPR016181">
    <property type="entry name" value="Acyl_CoA_acyltransferase"/>
</dbReference>
<comment type="caution">
    <text evidence="2">The sequence shown here is derived from an EMBL/GenBank/DDBJ whole genome shotgun (WGS) entry which is preliminary data.</text>
</comment>
<evidence type="ECO:0000313" key="2">
    <source>
        <dbReference type="EMBL" id="OCS83123.1"/>
    </source>
</evidence>
<dbReference type="PROSITE" id="PS51186">
    <property type="entry name" value="GNAT"/>
    <property type="match status" value="1"/>
</dbReference>
<protein>
    <recommendedName>
        <fullName evidence="1">N-acetyltransferase domain-containing protein</fullName>
    </recommendedName>
</protein>
<accession>A0A1C0Y7L8</accession>
<dbReference type="Proteomes" id="UP000093199">
    <property type="component" value="Unassembled WGS sequence"/>
</dbReference>
<dbReference type="AlphaFoldDB" id="A0A1C0Y7L8"/>
<dbReference type="EMBL" id="MASJ01000039">
    <property type="protein sequence ID" value="OCS83123.1"/>
    <property type="molecule type" value="Genomic_DNA"/>
</dbReference>
<feature type="domain" description="N-acetyltransferase" evidence="1">
    <location>
        <begin position="1"/>
        <end position="154"/>
    </location>
</feature>
<evidence type="ECO:0000313" key="3">
    <source>
        <dbReference type="Proteomes" id="UP000093199"/>
    </source>
</evidence>
<gene>
    <name evidence="2" type="ORF">A6M13_06595</name>
</gene>
<dbReference type="InterPro" id="IPR000182">
    <property type="entry name" value="GNAT_dom"/>
</dbReference>
<dbReference type="SUPFAM" id="SSF55729">
    <property type="entry name" value="Acyl-CoA N-acyltransferases (Nat)"/>
    <property type="match status" value="1"/>
</dbReference>
<sequence length="154" mass="17609">MTIQHIQAVQHVAAISWHATYEGIIPKDVQKAFLQRAYSTQHLMHRIEHSHMYVAVEKGDIIGFANFLPVRADKKVELAALYMLPSKQGQKIGTKLLEFGIQQLKPDAIFAHVERENLIGRQFYIAKGFQMTAEFTEDFAGHSLQSITYEKRLV</sequence>
<proteinExistence type="predicted"/>
<dbReference type="CDD" id="cd04301">
    <property type="entry name" value="NAT_SF"/>
    <property type="match status" value="1"/>
</dbReference>
<dbReference type="Pfam" id="PF00583">
    <property type="entry name" value="Acetyltransf_1"/>
    <property type="match status" value="1"/>
</dbReference>
<dbReference type="STRING" id="33978.A6M13_06595"/>
<dbReference type="GO" id="GO:0016747">
    <property type="term" value="F:acyltransferase activity, transferring groups other than amino-acyl groups"/>
    <property type="evidence" value="ECO:0007669"/>
    <property type="project" value="InterPro"/>
</dbReference>
<organism evidence="2 3">
    <name type="scientific">Caryophanon tenue</name>
    <dbReference type="NCBI Taxonomy" id="33978"/>
    <lineage>
        <taxon>Bacteria</taxon>
        <taxon>Bacillati</taxon>
        <taxon>Bacillota</taxon>
        <taxon>Bacilli</taxon>
        <taxon>Bacillales</taxon>
        <taxon>Caryophanaceae</taxon>
        <taxon>Caryophanon</taxon>
    </lineage>
</organism>